<keyword evidence="3" id="KW-0503">Monooxygenase</keyword>
<protein>
    <submittedName>
        <fullName evidence="4">Cytochrome P450</fullName>
    </submittedName>
</protein>
<evidence type="ECO:0000256" key="3">
    <source>
        <dbReference type="RuleBase" id="RU000461"/>
    </source>
</evidence>
<dbReference type="SUPFAM" id="SSF48264">
    <property type="entry name" value="Cytochrome P450"/>
    <property type="match status" value="1"/>
</dbReference>
<dbReference type="InterPro" id="IPR001128">
    <property type="entry name" value="Cyt_P450"/>
</dbReference>
<accession>A0ABZ2K9X1</accession>
<dbReference type="RefSeq" id="WP_394845474.1">
    <property type="nucleotide sequence ID" value="NZ_CP089982.1"/>
</dbReference>
<reference evidence="4 5" key="1">
    <citation type="submission" date="2021-12" db="EMBL/GenBank/DDBJ databases">
        <title>Discovery of the Pendulisporaceae a myxobacterial family with distinct sporulation behavior and unique specialized metabolism.</title>
        <authorList>
            <person name="Garcia R."/>
            <person name="Popoff A."/>
            <person name="Bader C.D."/>
            <person name="Loehr J."/>
            <person name="Walesch S."/>
            <person name="Walt C."/>
            <person name="Boldt J."/>
            <person name="Bunk B."/>
            <person name="Haeckl F.J.F.P.J."/>
            <person name="Gunesch A.P."/>
            <person name="Birkelbach J."/>
            <person name="Nuebel U."/>
            <person name="Pietschmann T."/>
            <person name="Bach T."/>
            <person name="Mueller R."/>
        </authorList>
    </citation>
    <scope>NUCLEOTIDE SEQUENCE [LARGE SCALE GENOMIC DNA]</scope>
    <source>
        <strain evidence="4 5">MSr12523</strain>
    </source>
</reference>
<dbReference type="PANTHER" id="PTHR24305:SF166">
    <property type="entry name" value="CYTOCHROME P450 12A4, MITOCHONDRIAL-RELATED"/>
    <property type="match status" value="1"/>
</dbReference>
<evidence type="ECO:0000313" key="5">
    <source>
        <dbReference type="Proteomes" id="UP001379533"/>
    </source>
</evidence>
<organism evidence="4 5">
    <name type="scientific">Pendulispora brunnea</name>
    <dbReference type="NCBI Taxonomy" id="2905690"/>
    <lineage>
        <taxon>Bacteria</taxon>
        <taxon>Pseudomonadati</taxon>
        <taxon>Myxococcota</taxon>
        <taxon>Myxococcia</taxon>
        <taxon>Myxococcales</taxon>
        <taxon>Sorangiineae</taxon>
        <taxon>Pendulisporaceae</taxon>
        <taxon>Pendulispora</taxon>
    </lineage>
</organism>
<evidence type="ECO:0000256" key="2">
    <source>
        <dbReference type="ARBA" id="ARBA00010617"/>
    </source>
</evidence>
<keyword evidence="3" id="KW-0349">Heme</keyword>
<name>A0ABZ2K9X1_9BACT</name>
<dbReference type="PROSITE" id="PS00086">
    <property type="entry name" value="CYTOCHROME_P450"/>
    <property type="match status" value="1"/>
</dbReference>
<dbReference type="EMBL" id="CP089982">
    <property type="protein sequence ID" value="WXA94864.1"/>
    <property type="molecule type" value="Genomic_DNA"/>
</dbReference>
<evidence type="ECO:0000256" key="1">
    <source>
        <dbReference type="ARBA" id="ARBA00001971"/>
    </source>
</evidence>
<dbReference type="Pfam" id="PF00067">
    <property type="entry name" value="p450"/>
    <property type="match status" value="1"/>
</dbReference>
<dbReference type="InterPro" id="IPR017972">
    <property type="entry name" value="Cyt_P450_CS"/>
</dbReference>
<proteinExistence type="inferred from homology"/>
<dbReference type="InterPro" id="IPR002401">
    <property type="entry name" value="Cyt_P450_E_grp-I"/>
</dbReference>
<gene>
    <name evidence="4" type="ORF">LZC95_51640</name>
</gene>
<dbReference type="PANTHER" id="PTHR24305">
    <property type="entry name" value="CYTOCHROME P450"/>
    <property type="match status" value="1"/>
</dbReference>
<dbReference type="InterPro" id="IPR036396">
    <property type="entry name" value="Cyt_P450_sf"/>
</dbReference>
<comment type="cofactor">
    <cofactor evidence="1">
        <name>heme</name>
        <dbReference type="ChEBI" id="CHEBI:30413"/>
    </cofactor>
</comment>
<keyword evidence="3" id="KW-0560">Oxidoreductase</keyword>
<keyword evidence="5" id="KW-1185">Reference proteome</keyword>
<keyword evidence="3" id="KW-0408">Iron</keyword>
<dbReference type="CDD" id="cd11053">
    <property type="entry name" value="CYP110-like"/>
    <property type="match status" value="1"/>
</dbReference>
<keyword evidence="3" id="KW-0479">Metal-binding</keyword>
<evidence type="ECO:0000313" key="4">
    <source>
        <dbReference type="EMBL" id="WXA94864.1"/>
    </source>
</evidence>
<sequence>MPALPPGPRDLPAVQMLRFLRDPFAFLETCTARYGDVFTARFSGMPPIVYFHDPEAIREVFASSTAMTRAGEANAHLKFLLGPGSLLLLDGKRHERERRLLMSPFGGDRIATYLDTMVATTHRFIEDAASGQPFSLRDAMQSITLDVILSCIFGAESAQQRETLAKPLKRLIALAASPAAMACGTLFDGAKFRQRLVSNIAPAADRLASLGLGRAVPFGELARAMRDVQETLREHVREHRAAHKEGRADVLSMLIEARDEEGRALSDDDLRDELLTMLVGGHESTATTLTFALYTLCSRPDLLDKATAELARVTGHGPLTSKGAKELRYIEALIKETLRLYGATNGFGRKLAAPLRVGGFDLPEGVLITASSYVLHRNPRIWPDPHRFDPERFLDRRARLGEFIPFGGGARTCLGMNMAMFEAKVIIATLLEHAKLRVLDAPPVRLVQQGIFLGPSSSVPCVLEKVKAHSVAPARQPST</sequence>
<dbReference type="Proteomes" id="UP001379533">
    <property type="component" value="Chromosome"/>
</dbReference>
<dbReference type="PRINTS" id="PR00385">
    <property type="entry name" value="P450"/>
</dbReference>
<dbReference type="PRINTS" id="PR00463">
    <property type="entry name" value="EP450I"/>
</dbReference>
<comment type="similarity">
    <text evidence="2 3">Belongs to the cytochrome P450 family.</text>
</comment>
<dbReference type="Gene3D" id="1.10.630.10">
    <property type="entry name" value="Cytochrome P450"/>
    <property type="match status" value="1"/>
</dbReference>
<dbReference type="InterPro" id="IPR050121">
    <property type="entry name" value="Cytochrome_P450_monoxygenase"/>
</dbReference>